<evidence type="ECO:0000256" key="10">
    <source>
        <dbReference type="ARBA" id="ARBA00023239"/>
    </source>
</evidence>
<feature type="binding site" evidence="12">
    <location>
        <position position="132"/>
    </location>
    <ligand>
        <name>Mg(2+)</name>
        <dbReference type="ChEBI" id="CHEBI:18420"/>
    </ligand>
</feature>
<dbReference type="PANTHER" id="PTHR23133">
    <property type="entry name" value="IMIDAZOLEGLYCEROL-PHOSPHATE DEHYDRATASE HIS7"/>
    <property type="match status" value="1"/>
</dbReference>
<proteinExistence type="inferred from homology"/>
<dbReference type="NCBIfam" id="TIGR01656">
    <property type="entry name" value="Histidinol-ppas"/>
    <property type="match status" value="1"/>
</dbReference>
<feature type="binding site" evidence="12">
    <location>
        <position position="103"/>
    </location>
    <ligand>
        <name>Zn(2+)</name>
        <dbReference type="ChEBI" id="CHEBI:29105"/>
    </ligand>
</feature>
<feature type="binding site" evidence="12">
    <location>
        <position position="11"/>
    </location>
    <ligand>
        <name>Mg(2+)</name>
        <dbReference type="ChEBI" id="CHEBI:18420"/>
    </ligand>
</feature>
<dbReference type="UniPathway" id="UPA00031">
    <property type="reaction ID" value="UER00011"/>
</dbReference>
<dbReference type="Proteomes" id="UP000016529">
    <property type="component" value="Unassembled WGS sequence"/>
</dbReference>
<name>U1H2D8_9PAST</name>
<dbReference type="InterPro" id="IPR038494">
    <property type="entry name" value="IGPD_sf"/>
</dbReference>
<evidence type="ECO:0000256" key="7">
    <source>
        <dbReference type="ARBA" id="ARBA00022833"/>
    </source>
</evidence>
<dbReference type="Gene3D" id="3.30.230.40">
    <property type="entry name" value="Imidazole glycerol phosphate dehydratase, domain 1"/>
    <property type="match status" value="2"/>
</dbReference>
<keyword evidence="6 12" id="KW-0378">Hydrolase</keyword>
<dbReference type="InterPro" id="IPR023214">
    <property type="entry name" value="HAD_sf"/>
</dbReference>
<dbReference type="InterPro" id="IPR036412">
    <property type="entry name" value="HAD-like_sf"/>
</dbReference>
<dbReference type="AlphaFoldDB" id="U1H2D8"/>
<dbReference type="FunFam" id="3.30.230.40:FF:000003">
    <property type="entry name" value="Imidazoleglycerol-phosphate dehydratase HisB"/>
    <property type="match status" value="1"/>
</dbReference>
<comment type="subcellular location">
    <subcellularLocation>
        <location evidence="12">Cytoplasm</location>
    </subcellularLocation>
</comment>
<dbReference type="EC" id="4.2.1.19" evidence="12"/>
<dbReference type="GO" id="GO:0046872">
    <property type="term" value="F:metal ion binding"/>
    <property type="evidence" value="ECO:0007669"/>
    <property type="project" value="UniProtKB-KW"/>
</dbReference>
<dbReference type="PATRIC" id="fig|1195244.3.peg.1074"/>
<dbReference type="InterPro" id="IPR020566">
    <property type="entry name" value="His_synth_bifunc_HisB"/>
</dbReference>
<dbReference type="EC" id="3.1.3.15" evidence="12"/>
<evidence type="ECO:0000256" key="6">
    <source>
        <dbReference type="ARBA" id="ARBA00022801"/>
    </source>
</evidence>
<comment type="pathway">
    <text evidence="2 12">Amino-acid biosynthesis; L-histidine biosynthesis; L-histidine from 5-phospho-alpha-D-ribose 1-diphosphate: step 6/9.</text>
</comment>
<feature type="binding site" evidence="12">
    <location>
        <position position="95"/>
    </location>
    <ligand>
        <name>Zn(2+)</name>
        <dbReference type="ChEBI" id="CHEBI:29105"/>
    </ligand>
</feature>
<dbReference type="FunFam" id="3.30.230.40:FF:000001">
    <property type="entry name" value="Imidazoleglycerol-phosphate dehydratase HisB"/>
    <property type="match status" value="1"/>
</dbReference>
<keyword evidence="3 12" id="KW-0963">Cytoplasm</keyword>
<dbReference type="PANTHER" id="PTHR23133:SF2">
    <property type="entry name" value="IMIDAZOLEGLYCEROL-PHOSPHATE DEHYDRATASE"/>
    <property type="match status" value="1"/>
</dbReference>
<comment type="catalytic activity">
    <reaction evidence="12">
        <text>D-erythro-1-(imidazol-4-yl)glycerol 3-phosphate = 3-(imidazol-4-yl)-2-oxopropyl phosphate + H2O</text>
        <dbReference type="Rhea" id="RHEA:11040"/>
        <dbReference type="ChEBI" id="CHEBI:15377"/>
        <dbReference type="ChEBI" id="CHEBI:57766"/>
        <dbReference type="ChEBI" id="CHEBI:58278"/>
        <dbReference type="EC" id="4.2.1.19"/>
    </reaction>
</comment>
<evidence type="ECO:0000256" key="12">
    <source>
        <dbReference type="HAMAP-Rule" id="MF_01022"/>
    </source>
</evidence>
<evidence type="ECO:0000256" key="1">
    <source>
        <dbReference type="ARBA" id="ARBA00001946"/>
    </source>
</evidence>
<evidence type="ECO:0000256" key="3">
    <source>
        <dbReference type="ARBA" id="ARBA00022490"/>
    </source>
</evidence>
<dbReference type="FunFam" id="3.40.50.1000:FF:000061">
    <property type="entry name" value="Histidine biosynthesis bifunctional protein HisB"/>
    <property type="match status" value="1"/>
</dbReference>
<dbReference type="InterPro" id="IPR020565">
    <property type="entry name" value="ImidazoleglycerP_deHydtase_CS"/>
</dbReference>
<dbReference type="InterPro" id="IPR000807">
    <property type="entry name" value="ImidazoleglycerolP_deHydtase"/>
</dbReference>
<feature type="region of interest" description="Imidazoleglycerol-phosphate dehydratase" evidence="12">
    <location>
        <begin position="178"/>
        <end position="366"/>
    </location>
</feature>
<dbReference type="NCBIfam" id="NF003937">
    <property type="entry name" value="PRK05446.1"/>
    <property type="match status" value="1"/>
</dbReference>
<sequence length="366" mass="41384">MKKQQSILFIDRDGTLIDEPKTDFQIDSLEKLKLEPNVIPALLKLQQAGYRLVMVSNQDGLGTSSFPQEDFDKPHNAMMQIFNSQGIEFDDVLICPHKPEDNCECRKPKLGLLKKYIKNKLFDKKNSYVIGDRATDLQLAENLGIVGLQYNPQNLNWDLIAEKLLKQAVTNIGDNKPRTAEVVRKTKETDIKVQLWLDETGINQINTGIGFFDHMLDQIATHGGFRMNISCKGDLHIDEHHTVEDTALALGTALKQAIGDKRGIARFGFVLPMDECKAECALDLSGRPYFKFKAKFKREKVGDFSTEMTEHFFQSLAFTMLATLHLKASGDNDHHKIESLFKVFGRTLRQAIRIEGNEMPSSKGVL</sequence>
<gene>
    <name evidence="12" type="primary">hisB</name>
    <name evidence="13" type="ORF">N561_05505</name>
</gene>
<keyword evidence="7 12" id="KW-0862">Zinc</keyword>
<comment type="cofactor">
    <cofactor evidence="12">
        <name>Zn(2+)</name>
        <dbReference type="ChEBI" id="CHEBI:29105"/>
    </cofactor>
</comment>
<dbReference type="GO" id="GO:0004424">
    <property type="term" value="F:imidazoleglycerol-phosphate dehydratase activity"/>
    <property type="evidence" value="ECO:0007669"/>
    <property type="project" value="UniProtKB-UniRule"/>
</dbReference>
<keyword evidence="11 12" id="KW-0511">Multifunctional enzyme</keyword>
<keyword evidence="4 12" id="KW-0028">Amino-acid biosynthesis</keyword>
<dbReference type="NCBIfam" id="NF002111">
    <property type="entry name" value="PRK00951.2-1"/>
    <property type="match status" value="1"/>
</dbReference>
<comment type="pathway">
    <text evidence="12">Amino-acid biosynthesis; L-histidine biosynthesis; L-histidine from 5-phospho-alpha-D-ribose 1-diphosphate: step 8/9.</text>
</comment>
<feature type="active site" description="Nucleophile" evidence="12">
    <location>
        <position position="11"/>
    </location>
</feature>
<evidence type="ECO:0000313" key="13">
    <source>
        <dbReference type="EMBL" id="ERF78586.1"/>
    </source>
</evidence>
<dbReference type="PROSITE" id="PS00954">
    <property type="entry name" value="IGP_DEHYDRATASE_1"/>
    <property type="match status" value="1"/>
</dbReference>
<evidence type="ECO:0000256" key="4">
    <source>
        <dbReference type="ARBA" id="ARBA00022605"/>
    </source>
</evidence>
<dbReference type="Pfam" id="PF08645">
    <property type="entry name" value="PNK3P"/>
    <property type="match status" value="1"/>
</dbReference>
<dbReference type="InterPro" id="IPR020568">
    <property type="entry name" value="Ribosomal_Su5_D2-typ_SF"/>
</dbReference>
<evidence type="ECO:0000256" key="2">
    <source>
        <dbReference type="ARBA" id="ARBA00005047"/>
    </source>
</evidence>
<feature type="binding site" evidence="12">
    <location>
        <position position="97"/>
    </location>
    <ligand>
        <name>Zn(2+)</name>
        <dbReference type="ChEBI" id="CHEBI:29105"/>
    </ligand>
</feature>
<dbReference type="InterPro" id="IPR013954">
    <property type="entry name" value="PNK3P"/>
</dbReference>
<feature type="active site" description="Proton donor" evidence="12">
    <location>
        <position position="13"/>
    </location>
</feature>
<dbReference type="SUPFAM" id="SSF56784">
    <property type="entry name" value="HAD-like"/>
    <property type="match status" value="1"/>
</dbReference>
<keyword evidence="5 12" id="KW-0479">Metal-binding</keyword>
<dbReference type="GO" id="GO:0000105">
    <property type="term" value="P:L-histidine biosynthetic process"/>
    <property type="evidence" value="ECO:0007669"/>
    <property type="project" value="UniProtKB-UniRule"/>
</dbReference>
<dbReference type="CDD" id="cd07914">
    <property type="entry name" value="IGPD"/>
    <property type="match status" value="1"/>
</dbReference>
<comment type="similarity">
    <text evidence="12">In the N-terminal section; belongs to the histidinol-phosphatase family.</text>
</comment>
<dbReference type="NCBIfam" id="TIGR01662">
    <property type="entry name" value="HAD-SF-IIIA"/>
    <property type="match status" value="1"/>
</dbReference>
<evidence type="ECO:0000256" key="11">
    <source>
        <dbReference type="ARBA" id="ARBA00023268"/>
    </source>
</evidence>
<dbReference type="InterPro" id="IPR006543">
    <property type="entry name" value="Histidinol-phos"/>
</dbReference>
<keyword evidence="8 12" id="KW-0460">Magnesium</keyword>
<comment type="cofactor">
    <cofactor evidence="1 12">
        <name>Mg(2+)</name>
        <dbReference type="ChEBI" id="CHEBI:18420"/>
    </cofactor>
</comment>
<evidence type="ECO:0000256" key="8">
    <source>
        <dbReference type="ARBA" id="ARBA00022842"/>
    </source>
</evidence>
<accession>U1H2D8</accession>
<feature type="region of interest" description="Histidinol-phosphatase" evidence="12">
    <location>
        <begin position="1"/>
        <end position="177"/>
    </location>
</feature>
<keyword evidence="9 12" id="KW-0368">Histidine biosynthesis</keyword>
<comment type="similarity">
    <text evidence="12">In the C-terminal section; belongs to the imidazoleglycerol-phosphate dehydratase family.</text>
</comment>
<dbReference type="HAMAP" id="MF_00076">
    <property type="entry name" value="HisB"/>
    <property type="match status" value="1"/>
</dbReference>
<feature type="binding site" evidence="12">
    <location>
        <position position="105"/>
    </location>
    <ligand>
        <name>Zn(2+)</name>
        <dbReference type="ChEBI" id="CHEBI:29105"/>
    </ligand>
</feature>
<dbReference type="CDD" id="cd07503">
    <property type="entry name" value="HAD_HisB-N"/>
    <property type="match status" value="1"/>
</dbReference>
<protein>
    <recommendedName>
        <fullName evidence="12">Histidine biosynthesis bifunctional protein HisB</fullName>
    </recommendedName>
    <domain>
        <recommendedName>
            <fullName evidence="12">Histidinol-phosphatase</fullName>
            <ecNumber evidence="12">3.1.3.15</ecNumber>
        </recommendedName>
    </domain>
    <domain>
        <recommendedName>
            <fullName evidence="12">Imidazoleglycerol-phosphate dehydratase</fullName>
            <shortName evidence="12">IGPD</shortName>
            <ecNumber evidence="12">4.2.1.19</ecNumber>
        </recommendedName>
    </domain>
</protein>
<dbReference type="InterPro" id="IPR005954">
    <property type="entry name" value="HisB_N"/>
</dbReference>
<evidence type="ECO:0000256" key="9">
    <source>
        <dbReference type="ARBA" id="ARBA00023102"/>
    </source>
</evidence>
<dbReference type="Pfam" id="PF00475">
    <property type="entry name" value="IGPD"/>
    <property type="match status" value="1"/>
</dbReference>
<evidence type="ECO:0000256" key="5">
    <source>
        <dbReference type="ARBA" id="ARBA00022723"/>
    </source>
</evidence>
<dbReference type="EMBL" id="AVOX01000019">
    <property type="protein sequence ID" value="ERF78586.1"/>
    <property type="molecule type" value="Genomic_DNA"/>
</dbReference>
<dbReference type="PROSITE" id="PS00955">
    <property type="entry name" value="IGP_DEHYDRATASE_2"/>
    <property type="match status" value="1"/>
</dbReference>
<dbReference type="NCBIfam" id="TIGR01261">
    <property type="entry name" value="hisB_Nterm"/>
    <property type="match status" value="1"/>
</dbReference>
<dbReference type="InterPro" id="IPR006549">
    <property type="entry name" value="HAD-SF_hydro_IIIA"/>
</dbReference>
<feature type="binding site" evidence="12">
    <location>
        <position position="13"/>
    </location>
    <ligand>
        <name>Mg(2+)</name>
        <dbReference type="ChEBI" id="CHEBI:18420"/>
    </ligand>
</feature>
<dbReference type="Gene3D" id="3.40.50.1000">
    <property type="entry name" value="HAD superfamily/HAD-like"/>
    <property type="match status" value="1"/>
</dbReference>
<dbReference type="SUPFAM" id="SSF54211">
    <property type="entry name" value="Ribosomal protein S5 domain 2-like"/>
    <property type="match status" value="2"/>
</dbReference>
<dbReference type="GO" id="GO:0004401">
    <property type="term" value="F:histidinol-phosphatase activity"/>
    <property type="evidence" value="ECO:0007669"/>
    <property type="project" value="UniProtKB-UniRule"/>
</dbReference>
<dbReference type="NCBIfam" id="NF002114">
    <property type="entry name" value="PRK00951.2-4"/>
    <property type="match status" value="1"/>
</dbReference>
<comment type="caution">
    <text evidence="13">The sequence shown here is derived from an EMBL/GenBank/DDBJ whole genome shotgun (WGS) entry which is preliminary data.</text>
</comment>
<dbReference type="RefSeq" id="WP_021461547.1">
    <property type="nucleotide sequence ID" value="NZ_AVOX01000019.1"/>
</dbReference>
<comment type="catalytic activity">
    <reaction evidence="12">
        <text>L-histidinol phosphate + H2O = L-histidinol + phosphate</text>
        <dbReference type="Rhea" id="RHEA:14465"/>
        <dbReference type="ChEBI" id="CHEBI:15377"/>
        <dbReference type="ChEBI" id="CHEBI:43474"/>
        <dbReference type="ChEBI" id="CHEBI:57699"/>
        <dbReference type="ChEBI" id="CHEBI:57980"/>
        <dbReference type="EC" id="3.1.3.15"/>
    </reaction>
</comment>
<reference evidence="13" key="1">
    <citation type="journal article" date="2013" name="Genome Announc.">
        <title>Draft Genome Sequence of Gallibacterium anatis bv. haemolytica 12656-12 Liver, an Isolate Obtained from the Liver of a Septicemic Chicken.</title>
        <authorList>
            <person name="Kudirkiene E."/>
            <person name="Christensen H."/>
            <person name="Bojesen A.M."/>
        </authorList>
    </citation>
    <scope>NUCLEOTIDE SEQUENCE [LARGE SCALE GENOMIC DNA]</scope>
    <source>
        <strain evidence="13">12656/12</strain>
    </source>
</reference>
<dbReference type="HAMAP" id="MF_01022">
    <property type="entry name" value="Bifunc_HisB"/>
    <property type="match status" value="1"/>
</dbReference>
<organism evidence="13">
    <name type="scientific">Gallibacterium anatis 12656/12</name>
    <dbReference type="NCBI Taxonomy" id="1195244"/>
    <lineage>
        <taxon>Bacteria</taxon>
        <taxon>Pseudomonadati</taxon>
        <taxon>Pseudomonadota</taxon>
        <taxon>Gammaproteobacteria</taxon>
        <taxon>Pasteurellales</taxon>
        <taxon>Pasteurellaceae</taxon>
        <taxon>Gallibacterium</taxon>
    </lineage>
</organism>
<keyword evidence="10 12" id="KW-0456">Lyase</keyword>
<dbReference type="GO" id="GO:0005737">
    <property type="term" value="C:cytoplasm"/>
    <property type="evidence" value="ECO:0007669"/>
    <property type="project" value="UniProtKB-SubCell"/>
</dbReference>